<reference evidence="2 3" key="1">
    <citation type="submission" date="2024-09" db="EMBL/GenBank/DDBJ databases">
        <authorList>
            <person name="Sun Q."/>
            <person name="Mori K."/>
        </authorList>
    </citation>
    <scope>NUCLEOTIDE SEQUENCE [LARGE SCALE GENOMIC DNA]</scope>
    <source>
        <strain evidence="2 3">TBRC 1851</strain>
    </source>
</reference>
<accession>A0ABV6U009</accession>
<dbReference type="Proteomes" id="UP001589870">
    <property type="component" value="Unassembled WGS sequence"/>
</dbReference>
<keyword evidence="3" id="KW-1185">Reference proteome</keyword>
<evidence type="ECO:0000313" key="3">
    <source>
        <dbReference type="Proteomes" id="UP001589870"/>
    </source>
</evidence>
<protein>
    <submittedName>
        <fullName evidence="2">Uncharacterized protein</fullName>
    </submittedName>
</protein>
<gene>
    <name evidence="2" type="ORF">ACFHYQ_05725</name>
</gene>
<dbReference type="EMBL" id="JBHMQT010000006">
    <property type="protein sequence ID" value="MFC0861793.1"/>
    <property type="molecule type" value="Genomic_DNA"/>
</dbReference>
<feature type="compositionally biased region" description="Gly residues" evidence="1">
    <location>
        <begin position="57"/>
        <end position="70"/>
    </location>
</feature>
<name>A0ABV6U009_9ACTN</name>
<dbReference type="RefSeq" id="WP_394300015.1">
    <property type="nucleotide sequence ID" value="NZ_JBHMQT010000006.1"/>
</dbReference>
<evidence type="ECO:0000313" key="2">
    <source>
        <dbReference type="EMBL" id="MFC0861793.1"/>
    </source>
</evidence>
<feature type="region of interest" description="Disordered" evidence="1">
    <location>
        <begin position="50"/>
        <end position="74"/>
    </location>
</feature>
<comment type="caution">
    <text evidence="2">The sequence shown here is derived from an EMBL/GenBank/DDBJ whole genome shotgun (WGS) entry which is preliminary data.</text>
</comment>
<sequence length="303" mass="32636">MRSATGLTGLVVTDAEVTLADVLSLRIAAEEPLSDGTLLVLRQRGTGAERRVTLGSPAGGRESGPRGSGGRTRDASVAVSLAPLALTPGRWDTYLQQGDSRTRIRSADPGFSLDRLDAYALGRRTMAYRTYRTRNGFLAIKIDQADPVADVRAVWFREGRFEVTGLLAYTGLGDDDQHHRARLTLRLAAEPDGTARASFDEEAERADAAGAAPGIVVAATVHGVRFHAALSLCDVLAATPDGQGVWVPYMDVDGMGRRLPLGARLDDVEGKRRRIHYPHALMDGVPIRPAFTKDDELRLEVGV</sequence>
<evidence type="ECO:0000256" key="1">
    <source>
        <dbReference type="SAM" id="MobiDB-lite"/>
    </source>
</evidence>
<organism evidence="2 3">
    <name type="scientific">Sphaerimonospora cavernae</name>
    <dbReference type="NCBI Taxonomy" id="1740611"/>
    <lineage>
        <taxon>Bacteria</taxon>
        <taxon>Bacillati</taxon>
        <taxon>Actinomycetota</taxon>
        <taxon>Actinomycetes</taxon>
        <taxon>Streptosporangiales</taxon>
        <taxon>Streptosporangiaceae</taxon>
        <taxon>Sphaerimonospora</taxon>
    </lineage>
</organism>
<proteinExistence type="predicted"/>